<gene>
    <name evidence="1" type="ORF">AAFF_G00330830</name>
</gene>
<proteinExistence type="predicted"/>
<dbReference type="AlphaFoldDB" id="A0AAD7R6Y2"/>
<dbReference type="Proteomes" id="UP001221898">
    <property type="component" value="Unassembled WGS sequence"/>
</dbReference>
<evidence type="ECO:0000313" key="2">
    <source>
        <dbReference type="Proteomes" id="UP001221898"/>
    </source>
</evidence>
<keyword evidence="2" id="KW-1185">Reference proteome</keyword>
<evidence type="ECO:0000313" key="1">
    <source>
        <dbReference type="EMBL" id="KAJ8367121.1"/>
    </source>
</evidence>
<reference evidence="1" key="1">
    <citation type="journal article" date="2023" name="Science">
        <title>Genome structures resolve the early diversification of teleost fishes.</title>
        <authorList>
            <person name="Parey E."/>
            <person name="Louis A."/>
            <person name="Montfort J."/>
            <person name="Bouchez O."/>
            <person name="Roques C."/>
            <person name="Iampietro C."/>
            <person name="Lluch J."/>
            <person name="Castinel A."/>
            <person name="Donnadieu C."/>
            <person name="Desvignes T."/>
            <person name="Floi Bucao C."/>
            <person name="Jouanno E."/>
            <person name="Wen M."/>
            <person name="Mejri S."/>
            <person name="Dirks R."/>
            <person name="Jansen H."/>
            <person name="Henkel C."/>
            <person name="Chen W.J."/>
            <person name="Zahm M."/>
            <person name="Cabau C."/>
            <person name="Klopp C."/>
            <person name="Thompson A.W."/>
            <person name="Robinson-Rechavi M."/>
            <person name="Braasch I."/>
            <person name="Lecointre G."/>
            <person name="Bobe J."/>
            <person name="Postlethwait J.H."/>
            <person name="Berthelot C."/>
            <person name="Roest Crollius H."/>
            <person name="Guiguen Y."/>
        </authorList>
    </citation>
    <scope>NUCLEOTIDE SEQUENCE</scope>
    <source>
        <strain evidence="1">NC1722</strain>
    </source>
</reference>
<protein>
    <submittedName>
        <fullName evidence="1">Uncharacterized protein</fullName>
    </submittedName>
</protein>
<name>A0AAD7R6Y2_9TELE</name>
<organism evidence="1 2">
    <name type="scientific">Aldrovandia affinis</name>
    <dbReference type="NCBI Taxonomy" id="143900"/>
    <lineage>
        <taxon>Eukaryota</taxon>
        <taxon>Metazoa</taxon>
        <taxon>Chordata</taxon>
        <taxon>Craniata</taxon>
        <taxon>Vertebrata</taxon>
        <taxon>Euteleostomi</taxon>
        <taxon>Actinopterygii</taxon>
        <taxon>Neopterygii</taxon>
        <taxon>Teleostei</taxon>
        <taxon>Notacanthiformes</taxon>
        <taxon>Halosauridae</taxon>
        <taxon>Aldrovandia</taxon>
    </lineage>
</organism>
<accession>A0AAD7R6Y2</accession>
<sequence>MGPSWSQRGQIQSLSVRLCCGGVGLQVECEVEALVSEGCCLLFLREPQGLTALAAWLGCAGTGWSQGAAQNAMLWSELPSLSAGTGHSALSTFLRLSTEATRCLHVTSPKALKPCR</sequence>
<dbReference type="EMBL" id="JAINUG010000503">
    <property type="protein sequence ID" value="KAJ8367121.1"/>
    <property type="molecule type" value="Genomic_DNA"/>
</dbReference>
<comment type="caution">
    <text evidence="1">The sequence shown here is derived from an EMBL/GenBank/DDBJ whole genome shotgun (WGS) entry which is preliminary data.</text>
</comment>